<reference evidence="3" key="1">
    <citation type="submission" date="2022-11" db="UniProtKB">
        <authorList>
            <consortium name="WormBaseParasite"/>
        </authorList>
    </citation>
    <scope>IDENTIFICATION</scope>
</reference>
<keyword evidence="2" id="KW-1185">Reference proteome</keyword>
<name>A0A914D8N6_9BILA</name>
<feature type="region of interest" description="Disordered" evidence="1">
    <location>
        <begin position="1"/>
        <end position="20"/>
    </location>
</feature>
<accession>A0A914D8N6</accession>
<evidence type="ECO:0000256" key="1">
    <source>
        <dbReference type="SAM" id="MobiDB-lite"/>
    </source>
</evidence>
<dbReference type="WBParaSite" id="ACRNAN_scaffold19889.g32882.t1">
    <property type="protein sequence ID" value="ACRNAN_scaffold19889.g32882.t1"/>
    <property type="gene ID" value="ACRNAN_scaffold19889.g32882"/>
</dbReference>
<organism evidence="2 3">
    <name type="scientific">Acrobeloides nanus</name>
    <dbReference type="NCBI Taxonomy" id="290746"/>
    <lineage>
        <taxon>Eukaryota</taxon>
        <taxon>Metazoa</taxon>
        <taxon>Ecdysozoa</taxon>
        <taxon>Nematoda</taxon>
        <taxon>Chromadorea</taxon>
        <taxon>Rhabditida</taxon>
        <taxon>Tylenchina</taxon>
        <taxon>Cephalobomorpha</taxon>
        <taxon>Cephaloboidea</taxon>
        <taxon>Cephalobidae</taxon>
        <taxon>Acrobeloides</taxon>
    </lineage>
</organism>
<proteinExistence type="predicted"/>
<evidence type="ECO:0000313" key="3">
    <source>
        <dbReference type="WBParaSite" id="ACRNAN_scaffold19889.g32882.t1"/>
    </source>
</evidence>
<dbReference type="Proteomes" id="UP000887540">
    <property type="component" value="Unplaced"/>
</dbReference>
<sequence length="125" mass="14406">SDTDEEEYPRSSDDISEDENVLTLYPLVHLEEEETNADNAFDEQYIEQDNHEEGLLANEEEEYEEVYEQNMRLNASNAVKPSKVATGNLPRSEGVYSNDPIRTAKEASRLVFNVDNWYENVIISK</sequence>
<evidence type="ECO:0000313" key="2">
    <source>
        <dbReference type="Proteomes" id="UP000887540"/>
    </source>
</evidence>
<protein>
    <submittedName>
        <fullName evidence="3">Uncharacterized protein</fullName>
    </submittedName>
</protein>
<dbReference type="AlphaFoldDB" id="A0A914D8N6"/>